<sequence>MTMGVMLGVSPETMRHLIVSIHQLIQMDLTNNDIRIGGIDANGHRVEGVWVQGGIEKIAERKTFLVTVPQRDAATLLQVIKQYVKPNSIIHTDCWAAYGGLTSVVDMNYTHRTVNHNVESVEQNKNELQCQIANKTNGAMDVDGIHMEKKI</sequence>
<dbReference type="PANTHER" id="PTHR47163">
    <property type="entry name" value="DDE_TNP_IS1595 DOMAIN-CONTAINING PROTEIN"/>
    <property type="match status" value="1"/>
</dbReference>
<accession>A0A162ZI85</accession>
<dbReference type="OrthoDB" id="5598606at2759"/>
<dbReference type="InterPro" id="IPR053164">
    <property type="entry name" value="IS1016-like_transposase"/>
</dbReference>
<organism evidence="3 4">
    <name type="scientific">Phycomyces blakesleeanus (strain ATCC 8743b / DSM 1359 / FGSC 10004 / NBRC 33097 / NRRL 1555)</name>
    <dbReference type="NCBI Taxonomy" id="763407"/>
    <lineage>
        <taxon>Eukaryota</taxon>
        <taxon>Fungi</taxon>
        <taxon>Fungi incertae sedis</taxon>
        <taxon>Mucoromycota</taxon>
        <taxon>Mucoromycotina</taxon>
        <taxon>Mucoromycetes</taxon>
        <taxon>Mucorales</taxon>
        <taxon>Phycomycetaceae</taxon>
        <taxon>Phycomyces</taxon>
    </lineage>
</organism>
<dbReference type="VEuPathDB" id="FungiDB:PHYBLDRAFT_151900"/>
<dbReference type="InParanoid" id="A0A162ZI85"/>
<evidence type="ECO:0000259" key="2">
    <source>
        <dbReference type="SMART" id="SM01126"/>
    </source>
</evidence>
<proteinExistence type="predicted"/>
<keyword evidence="1" id="KW-0175">Coiled coil</keyword>
<evidence type="ECO:0000256" key="1">
    <source>
        <dbReference type="SAM" id="Coils"/>
    </source>
</evidence>
<evidence type="ECO:0000313" key="3">
    <source>
        <dbReference type="EMBL" id="OAD66961.1"/>
    </source>
</evidence>
<dbReference type="Proteomes" id="UP000077315">
    <property type="component" value="Unassembled WGS sequence"/>
</dbReference>
<feature type="coiled-coil region" evidence="1">
    <location>
        <begin position="111"/>
        <end position="138"/>
    </location>
</feature>
<dbReference type="RefSeq" id="XP_018285001.1">
    <property type="nucleotide sequence ID" value="XM_018432778.1"/>
</dbReference>
<dbReference type="STRING" id="763407.A0A162ZI85"/>
<name>A0A162ZI85_PHYB8</name>
<dbReference type="EMBL" id="KV441026">
    <property type="protein sequence ID" value="OAD66961.1"/>
    <property type="molecule type" value="Genomic_DNA"/>
</dbReference>
<dbReference type="AlphaFoldDB" id="A0A162ZI85"/>
<dbReference type="SMART" id="SM01126">
    <property type="entry name" value="DDE_Tnp_IS1595"/>
    <property type="match status" value="1"/>
</dbReference>
<dbReference type="Pfam" id="PF12762">
    <property type="entry name" value="DDE_Tnp_IS1595"/>
    <property type="match status" value="1"/>
</dbReference>
<protein>
    <recommendedName>
        <fullName evidence="2">ISXO2-like transposase domain-containing protein</fullName>
    </recommendedName>
</protein>
<reference evidence="4" key="1">
    <citation type="submission" date="2015-06" db="EMBL/GenBank/DDBJ databases">
        <title>Expansion of signal transduction pathways in fungi by whole-genome duplication.</title>
        <authorList>
            <consortium name="DOE Joint Genome Institute"/>
            <person name="Corrochano L.M."/>
            <person name="Kuo A."/>
            <person name="Marcet-Houben M."/>
            <person name="Polaino S."/>
            <person name="Salamov A."/>
            <person name="Villalobos J.M."/>
            <person name="Alvarez M.I."/>
            <person name="Avalos J."/>
            <person name="Benito E.P."/>
            <person name="Benoit I."/>
            <person name="Burger G."/>
            <person name="Camino L.P."/>
            <person name="Canovas D."/>
            <person name="Cerda-Olmedo E."/>
            <person name="Cheng J.-F."/>
            <person name="Dominguez A."/>
            <person name="Elias M."/>
            <person name="Eslava A.P."/>
            <person name="Glaser F."/>
            <person name="Grimwood J."/>
            <person name="Gutierrez G."/>
            <person name="Heitman J."/>
            <person name="Henrissat B."/>
            <person name="Iturriaga E.A."/>
            <person name="Lang B.F."/>
            <person name="Lavin J.L."/>
            <person name="Lee S."/>
            <person name="Li W."/>
            <person name="Lindquist E."/>
            <person name="Lopez-Garcia S."/>
            <person name="Luque E.M."/>
            <person name="Marcos A.T."/>
            <person name="Martin J."/>
            <person name="McCluskey K."/>
            <person name="Medina H.R."/>
            <person name="Miralles-Duran A."/>
            <person name="Miyazaki A."/>
            <person name="Munoz-Torres E."/>
            <person name="Oguiza J.A."/>
            <person name="Ohm R."/>
            <person name="Olmedo M."/>
            <person name="Orejas M."/>
            <person name="Ortiz-Castellanos L."/>
            <person name="Pisabarro A.G."/>
            <person name="Rodriguez-Romero J."/>
            <person name="Ruiz-Herrera J."/>
            <person name="Ruiz-Vazquez R."/>
            <person name="Sanz C."/>
            <person name="Schackwitz W."/>
            <person name="Schmutz J."/>
            <person name="Shahriari M."/>
            <person name="Shelest E."/>
            <person name="Silva-Franco F."/>
            <person name="Soanes D."/>
            <person name="Syed K."/>
            <person name="Tagua V.G."/>
            <person name="Talbot N.J."/>
            <person name="Thon M."/>
            <person name="De vries R.P."/>
            <person name="Wiebenga A."/>
            <person name="Yadav J.S."/>
            <person name="Braun E.L."/>
            <person name="Baker S."/>
            <person name="Garre V."/>
            <person name="Horwitz B."/>
            <person name="Torres-Martinez S."/>
            <person name="Idnurm A."/>
            <person name="Herrera-Estrella A."/>
            <person name="Gabaldon T."/>
            <person name="Grigoriev I.V."/>
        </authorList>
    </citation>
    <scope>NUCLEOTIDE SEQUENCE [LARGE SCALE GENOMIC DNA]</scope>
    <source>
        <strain evidence="4">NRRL 1555(-)</strain>
    </source>
</reference>
<gene>
    <name evidence="3" type="ORF">PHYBLDRAFT_151900</name>
</gene>
<evidence type="ECO:0000313" key="4">
    <source>
        <dbReference type="Proteomes" id="UP000077315"/>
    </source>
</evidence>
<dbReference type="InterPro" id="IPR024445">
    <property type="entry name" value="Tnp_ISXO2-like"/>
</dbReference>
<keyword evidence="4" id="KW-1185">Reference proteome</keyword>
<dbReference type="GeneID" id="28993684"/>
<feature type="domain" description="ISXO2-like transposase" evidence="2">
    <location>
        <begin position="35"/>
        <end position="149"/>
    </location>
</feature>
<dbReference type="PANTHER" id="PTHR47163:SF3">
    <property type="entry name" value="PROTEIN CBG18017"/>
    <property type="match status" value="1"/>
</dbReference>